<dbReference type="Pfam" id="PF13541">
    <property type="entry name" value="ChlI"/>
    <property type="match status" value="1"/>
</dbReference>
<evidence type="ECO:0000313" key="6">
    <source>
        <dbReference type="Proteomes" id="UP000264036"/>
    </source>
</evidence>
<protein>
    <submittedName>
        <fullName evidence="5">ATP-dependent protease</fullName>
    </submittedName>
</protein>
<dbReference type="PANTHER" id="PTHR32039">
    <property type="entry name" value="MAGNESIUM-CHELATASE SUBUNIT CHLI"/>
    <property type="match status" value="1"/>
</dbReference>
<keyword evidence="5" id="KW-0378">Hydrolase</keyword>
<dbReference type="AlphaFoldDB" id="A0A356LGN5"/>
<dbReference type="Gene3D" id="3.40.50.300">
    <property type="entry name" value="P-loop containing nucleotide triphosphate hydrolases"/>
    <property type="match status" value="1"/>
</dbReference>
<evidence type="ECO:0000259" key="4">
    <source>
        <dbReference type="SMART" id="SM00382"/>
    </source>
</evidence>
<dbReference type="GO" id="GO:0008233">
    <property type="term" value="F:peptidase activity"/>
    <property type="evidence" value="ECO:0007669"/>
    <property type="project" value="UniProtKB-KW"/>
</dbReference>
<proteinExistence type="inferred from homology"/>
<organism evidence="5 6">
    <name type="scientific">Advenella kashmirensis</name>
    <dbReference type="NCBI Taxonomy" id="310575"/>
    <lineage>
        <taxon>Bacteria</taxon>
        <taxon>Pseudomonadati</taxon>
        <taxon>Pseudomonadota</taxon>
        <taxon>Betaproteobacteria</taxon>
        <taxon>Burkholderiales</taxon>
        <taxon>Alcaligenaceae</taxon>
    </lineage>
</organism>
<dbReference type="InterPro" id="IPR045006">
    <property type="entry name" value="CHLI-like"/>
</dbReference>
<comment type="caution">
    <text evidence="5">The sequence shown here is derived from an EMBL/GenBank/DDBJ whole genome shotgun (WGS) entry which is preliminary data.</text>
</comment>
<dbReference type="InterPro" id="IPR000523">
    <property type="entry name" value="Mg_chelatse_chII-like_cat_dom"/>
</dbReference>
<feature type="domain" description="AAA+ ATPase" evidence="4">
    <location>
        <begin position="236"/>
        <end position="412"/>
    </location>
</feature>
<dbReference type="NCBIfam" id="TIGR00368">
    <property type="entry name" value="YifB family Mg chelatase-like AAA ATPase"/>
    <property type="match status" value="1"/>
</dbReference>
<keyword evidence="3" id="KW-0067">ATP-binding</keyword>
<dbReference type="GO" id="GO:0006508">
    <property type="term" value="P:proteolysis"/>
    <property type="evidence" value="ECO:0007669"/>
    <property type="project" value="UniProtKB-KW"/>
</dbReference>
<evidence type="ECO:0000256" key="3">
    <source>
        <dbReference type="ARBA" id="ARBA00022840"/>
    </source>
</evidence>
<dbReference type="GO" id="GO:0003677">
    <property type="term" value="F:DNA binding"/>
    <property type="evidence" value="ECO:0007669"/>
    <property type="project" value="InterPro"/>
</dbReference>
<dbReference type="Pfam" id="PF13335">
    <property type="entry name" value="Mg_chelatase_C"/>
    <property type="match status" value="1"/>
</dbReference>
<accession>A0A356LGN5</accession>
<dbReference type="Gene3D" id="3.30.230.10">
    <property type="match status" value="1"/>
</dbReference>
<dbReference type="InterPro" id="IPR027417">
    <property type="entry name" value="P-loop_NTPase"/>
</dbReference>
<dbReference type="PANTHER" id="PTHR32039:SF7">
    <property type="entry name" value="COMPETENCE PROTEIN COMM"/>
    <property type="match status" value="1"/>
</dbReference>
<dbReference type="SUPFAM" id="SSF54211">
    <property type="entry name" value="Ribosomal protein S5 domain 2-like"/>
    <property type="match status" value="1"/>
</dbReference>
<dbReference type="SUPFAM" id="SSF52540">
    <property type="entry name" value="P-loop containing nucleoside triphosphate hydrolases"/>
    <property type="match status" value="1"/>
</dbReference>
<evidence type="ECO:0000256" key="2">
    <source>
        <dbReference type="ARBA" id="ARBA00022741"/>
    </source>
</evidence>
<name>A0A356LGN5_9BURK</name>
<keyword evidence="2" id="KW-0547">Nucleotide-binding</keyword>
<reference evidence="5 6" key="1">
    <citation type="journal article" date="2018" name="Nat. Biotechnol.">
        <title>A standardized bacterial taxonomy based on genome phylogeny substantially revises the tree of life.</title>
        <authorList>
            <person name="Parks D.H."/>
            <person name="Chuvochina M."/>
            <person name="Waite D.W."/>
            <person name="Rinke C."/>
            <person name="Skarshewski A."/>
            <person name="Chaumeil P.A."/>
            <person name="Hugenholtz P."/>
        </authorList>
    </citation>
    <scope>NUCLEOTIDE SEQUENCE [LARGE SCALE GENOMIC DNA]</scope>
    <source>
        <strain evidence="5">UBA10707</strain>
    </source>
</reference>
<gene>
    <name evidence="5" type="ORF">DD666_12100</name>
</gene>
<evidence type="ECO:0000256" key="1">
    <source>
        <dbReference type="ARBA" id="ARBA00006354"/>
    </source>
</evidence>
<dbReference type="SMART" id="SM00382">
    <property type="entry name" value="AAA"/>
    <property type="match status" value="1"/>
</dbReference>
<comment type="similarity">
    <text evidence="1">Belongs to the Mg-chelatase subunits D/I family. ComM subfamily.</text>
</comment>
<dbReference type="PRINTS" id="PR01657">
    <property type="entry name" value="MCMFAMILY"/>
</dbReference>
<dbReference type="InterPro" id="IPR003593">
    <property type="entry name" value="AAA+_ATPase"/>
</dbReference>
<dbReference type="EMBL" id="DOEK01000029">
    <property type="protein sequence ID" value="HBP30146.1"/>
    <property type="molecule type" value="Genomic_DNA"/>
</dbReference>
<dbReference type="InterPro" id="IPR014721">
    <property type="entry name" value="Ribsml_uS5_D2-typ_fold_subgr"/>
</dbReference>
<evidence type="ECO:0000313" key="5">
    <source>
        <dbReference type="EMBL" id="HBP30146.1"/>
    </source>
</evidence>
<sequence>MSLAVLASRALCGMHAPEVFVEVHLAQGLPSFTIVGLPDAGVRESRERVRSAILSSGYAFPAGRLTANLAPADIPKESGRFDLPIALGVLLASGQLDLSDKMAQQVLPGIVFAGELSLTGALVPVAAPLVIALATAKAGGVNRAEMTAGRPTLILPVENARLAAAVPGLTVIGARTLREVAGHLDETAALAPVTAADRACPESLTGQGSNETPTLCLSDVRGQQVACRALEVAASGSHGLLMSGPPGIGKSMLAQRLPGILPPLDENAAIEVAAIHSLQQRTPRFSRKVPMRAPHHSSSAAALIGGGVNPRPGQISLAHHGVLFLDELPEFQRHVLEALREPMETGEIHIARANRSVSYPCRFQLVAAMNPCPCGYLGSAHRSCRCTPEQIERYRARLSGPFLDRMDMLLQLTPPVQGWQQLPPSEASRIVRQRVVRCRERQLQRQGRLNARLTPDLMDQVCRTDPEATQLLASAGRYWGWSARAVHRVLRVARTIADMAGVGPIRAADLTEAMSFRQQLTH</sequence>
<dbReference type="GO" id="GO:0005524">
    <property type="term" value="F:ATP binding"/>
    <property type="evidence" value="ECO:0007669"/>
    <property type="project" value="UniProtKB-KW"/>
</dbReference>
<dbReference type="InterPro" id="IPR020568">
    <property type="entry name" value="Ribosomal_Su5_D2-typ_SF"/>
</dbReference>
<dbReference type="InterPro" id="IPR004482">
    <property type="entry name" value="Mg_chelat-rel"/>
</dbReference>
<dbReference type="Pfam" id="PF01078">
    <property type="entry name" value="Mg_chelatase"/>
    <property type="match status" value="1"/>
</dbReference>
<dbReference type="InterPro" id="IPR025158">
    <property type="entry name" value="Mg_chelat-rel_C"/>
</dbReference>
<keyword evidence="5" id="KW-0645">Protease</keyword>
<dbReference type="InterPro" id="IPR001208">
    <property type="entry name" value="MCM_dom"/>
</dbReference>
<dbReference type="Proteomes" id="UP000264036">
    <property type="component" value="Unassembled WGS sequence"/>
</dbReference>